<evidence type="ECO:0000313" key="3">
    <source>
        <dbReference type="Proteomes" id="UP000070483"/>
    </source>
</evidence>
<protein>
    <recommendedName>
        <fullName evidence="1">DUF6314 domain-containing protein</fullName>
    </recommendedName>
</protein>
<dbReference type="Pfam" id="PF19834">
    <property type="entry name" value="DUF6314"/>
    <property type="match status" value="1"/>
</dbReference>
<evidence type="ECO:0000259" key="1">
    <source>
        <dbReference type="Pfam" id="PF19834"/>
    </source>
</evidence>
<dbReference type="AlphaFoldDB" id="A0A134AQR2"/>
<accession>A0A134AQR2</accession>
<comment type="caution">
    <text evidence="2">The sequence shown here is derived from an EMBL/GenBank/DDBJ whole genome shotgun (WGS) entry which is preliminary data.</text>
</comment>
<organism evidence="2 3">
    <name type="scientific">Leptotrichia wadei</name>
    <dbReference type="NCBI Taxonomy" id="157687"/>
    <lineage>
        <taxon>Bacteria</taxon>
        <taxon>Fusobacteriati</taxon>
        <taxon>Fusobacteriota</taxon>
        <taxon>Fusobacteriia</taxon>
        <taxon>Fusobacteriales</taxon>
        <taxon>Leptotrichiaceae</taxon>
        <taxon>Leptotrichia</taxon>
    </lineage>
</organism>
<dbReference type="InterPro" id="IPR045632">
    <property type="entry name" value="DUF6314"/>
</dbReference>
<dbReference type="EMBL" id="LSDD01000008">
    <property type="protein sequence ID" value="KXB70032.1"/>
    <property type="molecule type" value="Genomic_DNA"/>
</dbReference>
<dbReference type="PATRIC" id="fig|157687.3.peg.186"/>
<keyword evidence="3" id="KW-1185">Reference proteome</keyword>
<evidence type="ECO:0000313" key="2">
    <source>
        <dbReference type="EMBL" id="KXB70032.1"/>
    </source>
</evidence>
<feature type="domain" description="DUF6314" evidence="1">
    <location>
        <begin position="40"/>
        <end position="150"/>
    </location>
</feature>
<gene>
    <name evidence="2" type="ORF">HMPREF3180_00183</name>
</gene>
<name>A0A134AQR2_9FUSO</name>
<dbReference type="Proteomes" id="UP000070483">
    <property type="component" value="Unassembled WGS sequence"/>
</dbReference>
<reference evidence="3" key="1">
    <citation type="submission" date="2016-01" db="EMBL/GenBank/DDBJ databases">
        <authorList>
            <person name="Mitreva M."/>
            <person name="Pepin K.H."/>
            <person name="Mihindukulasuriya K.A."/>
            <person name="Fulton R."/>
            <person name="Fronick C."/>
            <person name="O'Laughlin M."/>
            <person name="Miner T."/>
            <person name="Herter B."/>
            <person name="Rosa B.A."/>
            <person name="Cordes M."/>
            <person name="Tomlinson C."/>
            <person name="Wollam A."/>
            <person name="Palsikar V.B."/>
            <person name="Mardis E.R."/>
            <person name="Wilson R.K."/>
        </authorList>
    </citation>
    <scope>NUCLEOTIDE SEQUENCE [LARGE SCALE GENOMIC DNA]</scope>
    <source>
        <strain evidence="3">KA00185</strain>
    </source>
</reference>
<proteinExistence type="predicted"/>
<sequence length="152" mass="18309">MLEIMGKDSMDRMMDIYEMMKNVRRISFQAKSLEGSSTGWNYVGKGNVVVREGDDKLYFIEEIILDNDIRYNDRKLWEFKEDCIGFYRFRNGDYEKIFEFLFCNGEFMMKKEYLCSPDLYYGEMKILDNRICLLIKVKGEKKNEVLEYTYLT</sequence>